<dbReference type="InterPro" id="IPR036249">
    <property type="entry name" value="Thioredoxin-like_sf"/>
</dbReference>
<accession>A0A2M9XD08</accession>
<dbReference type="EMBL" id="NPDN01000005">
    <property type="protein sequence ID" value="PJZ25583.1"/>
    <property type="molecule type" value="Genomic_DNA"/>
</dbReference>
<dbReference type="NCBIfam" id="NF040769">
    <property type="entry name" value="SelL_rel_redox"/>
    <property type="match status" value="1"/>
</dbReference>
<reference evidence="1 2" key="1">
    <citation type="submission" date="2017-07" db="EMBL/GenBank/DDBJ databases">
        <title>Leptospira spp. isolated from tropical soils.</title>
        <authorList>
            <person name="Thibeaux R."/>
            <person name="Iraola G."/>
            <person name="Ferres I."/>
            <person name="Bierque E."/>
            <person name="Girault D."/>
            <person name="Soupe-Gilbert M.-E."/>
            <person name="Picardeau M."/>
            <person name="Goarant C."/>
        </authorList>
    </citation>
    <scope>NUCLEOTIDE SEQUENCE [LARGE SCALE GENOMIC DNA]</scope>
    <source>
        <strain evidence="1 2">MCA1-C-A1</strain>
    </source>
</reference>
<sequence length="187" mass="21084">MKFLPKEILESQVEGRNLTGLSFGDNLPQKPSLVVFLRHLGCIFCRETVEDLRVFSSQMAAFPPILFVYPDSAREGEDFFSRFWPEAKAISNPSASFYESIQIQEGNLIELAGPEVWVSAVRALAKGNFYGVQGRHLLRMPGVFLVLKDRILWSHSYRHIGDEPDWSKIPGCTPLPTDEYDPGILPA</sequence>
<dbReference type="AlphaFoldDB" id="A0A2M9XD08"/>
<gene>
    <name evidence="1" type="ORF">CH357_11800</name>
</gene>
<dbReference type="RefSeq" id="WP_100706949.1">
    <property type="nucleotide sequence ID" value="NZ_NPDL01000011.1"/>
</dbReference>
<dbReference type="Pfam" id="PF13911">
    <property type="entry name" value="AhpC-TSA_2"/>
    <property type="match status" value="1"/>
</dbReference>
<dbReference type="SUPFAM" id="SSF52833">
    <property type="entry name" value="Thioredoxin-like"/>
    <property type="match status" value="1"/>
</dbReference>
<keyword evidence="2" id="KW-1185">Reference proteome</keyword>
<evidence type="ECO:0000313" key="2">
    <source>
        <dbReference type="Proteomes" id="UP000232196"/>
    </source>
</evidence>
<name>A0A2M9XD08_9LEPT</name>
<dbReference type="Proteomes" id="UP000232196">
    <property type="component" value="Unassembled WGS sequence"/>
</dbReference>
<comment type="caution">
    <text evidence="1">The sequence shown here is derived from an EMBL/GenBank/DDBJ whole genome shotgun (WGS) entry which is preliminary data.</text>
</comment>
<protein>
    <submittedName>
        <fullName evidence="1">Peroxiredoxin</fullName>
    </submittedName>
</protein>
<organism evidence="1 2">
    <name type="scientific">Leptospira hartskeerlii</name>
    <dbReference type="NCBI Taxonomy" id="2023177"/>
    <lineage>
        <taxon>Bacteria</taxon>
        <taxon>Pseudomonadati</taxon>
        <taxon>Spirochaetota</taxon>
        <taxon>Spirochaetia</taxon>
        <taxon>Leptospirales</taxon>
        <taxon>Leptospiraceae</taxon>
        <taxon>Leptospira</taxon>
    </lineage>
</organism>
<dbReference type="OrthoDB" id="337765at2"/>
<proteinExistence type="predicted"/>
<evidence type="ECO:0000313" key="1">
    <source>
        <dbReference type="EMBL" id="PJZ25583.1"/>
    </source>
</evidence>
<dbReference type="InterPro" id="IPR032801">
    <property type="entry name" value="PXL2A/B/C"/>
</dbReference>